<evidence type="ECO:0000313" key="3">
    <source>
        <dbReference type="Proteomes" id="UP000812440"/>
    </source>
</evidence>
<accession>A0A8T2J6Y2</accession>
<evidence type="ECO:0008006" key="4">
    <source>
        <dbReference type="Google" id="ProtNLM"/>
    </source>
</evidence>
<keyword evidence="1" id="KW-0732">Signal</keyword>
<feature type="chain" id="PRO_5035909458" description="Secreted protein" evidence="1">
    <location>
        <begin position="16"/>
        <end position="92"/>
    </location>
</feature>
<feature type="signal peptide" evidence="1">
    <location>
        <begin position="1"/>
        <end position="15"/>
    </location>
</feature>
<comment type="caution">
    <text evidence="2">The sequence shown here is derived from an EMBL/GenBank/DDBJ whole genome shotgun (WGS) entry which is preliminary data.</text>
</comment>
<protein>
    <recommendedName>
        <fullName evidence="4">Secreted protein</fullName>
    </recommendedName>
</protein>
<dbReference type="AlphaFoldDB" id="A0A8T2J6Y2"/>
<organism evidence="2 3">
    <name type="scientific">Hymenochirus boettgeri</name>
    <name type="common">Congo dwarf clawed frog</name>
    <dbReference type="NCBI Taxonomy" id="247094"/>
    <lineage>
        <taxon>Eukaryota</taxon>
        <taxon>Metazoa</taxon>
        <taxon>Chordata</taxon>
        <taxon>Craniata</taxon>
        <taxon>Vertebrata</taxon>
        <taxon>Euteleostomi</taxon>
        <taxon>Amphibia</taxon>
        <taxon>Batrachia</taxon>
        <taxon>Anura</taxon>
        <taxon>Pipoidea</taxon>
        <taxon>Pipidae</taxon>
        <taxon>Pipinae</taxon>
        <taxon>Hymenochirus</taxon>
    </lineage>
</organism>
<proteinExistence type="predicted"/>
<dbReference type="Proteomes" id="UP000812440">
    <property type="component" value="Chromosome 4"/>
</dbReference>
<evidence type="ECO:0000313" key="2">
    <source>
        <dbReference type="EMBL" id="KAG8438176.1"/>
    </source>
</evidence>
<gene>
    <name evidence="2" type="ORF">GDO86_008753</name>
</gene>
<sequence>MCIFLLLKITKLVAAELVGGTPPNMSYFQHSVQTSMAGTACHPEGSFFNFVEAVPPAWENMNCTHQYKTILSILFVFLFSAKPFLQIKPLIG</sequence>
<keyword evidence="3" id="KW-1185">Reference proteome</keyword>
<evidence type="ECO:0000256" key="1">
    <source>
        <dbReference type="SAM" id="SignalP"/>
    </source>
</evidence>
<name>A0A8T2J6Y2_9PIPI</name>
<dbReference type="EMBL" id="JAACNH010000007">
    <property type="protein sequence ID" value="KAG8438176.1"/>
    <property type="molecule type" value="Genomic_DNA"/>
</dbReference>
<reference evidence="2" key="1">
    <citation type="thesis" date="2020" institute="ProQuest LLC" country="789 East Eisenhower Parkway, Ann Arbor, MI, USA">
        <title>Comparative Genomics and Chromosome Evolution.</title>
        <authorList>
            <person name="Mudd A.B."/>
        </authorList>
    </citation>
    <scope>NUCLEOTIDE SEQUENCE</scope>
    <source>
        <strain evidence="2">Female2</strain>
        <tissue evidence="2">Blood</tissue>
    </source>
</reference>